<dbReference type="PANTHER" id="PTHR14614">
    <property type="entry name" value="HEPATOCELLULAR CARCINOMA-ASSOCIATED ANTIGEN"/>
    <property type="match status" value="1"/>
</dbReference>
<dbReference type="AlphaFoldDB" id="A0A194XKL3"/>
<protein>
    <submittedName>
        <fullName evidence="1">Uncharacterized protein</fullName>
    </submittedName>
</protein>
<dbReference type="GeneID" id="28831615"/>
<sequence>MHYIRILKPPRLTTDRKSVLAKITITTDLGDSFLASDLSVLASVSSGPAIPFQWSGRSGMRGLEVCVPVSGKGKGKGKGKGGKERMYVRAKEGGVAVEEFKDVLKGEAGVVGVWSAEIDVSSPEPVERVVERRFGDVSIWEETGESIARHIWDAGLVLSALISQKAERLPDVLKKPNLKILELGAGCGIVGITMATSLPNIEKIILTDLPEAQEILARNIPSSQAKLSHQILDWAAPLPENVEREKWDLVVVADCTYNIDVVPDLVATLDRVREGSKGVEVLLAMKVRHESEMGFFGLMEKSGWAVRERWVVPLGMLGEGGEGQEIEIFVFRGEGG</sequence>
<dbReference type="RefSeq" id="XP_018075053.1">
    <property type="nucleotide sequence ID" value="XM_018221889.1"/>
</dbReference>
<dbReference type="STRING" id="149040.A0A194XKL3"/>
<dbReference type="InterPro" id="IPR019410">
    <property type="entry name" value="Methyltransf_16"/>
</dbReference>
<dbReference type="GO" id="GO:0005829">
    <property type="term" value="C:cytosol"/>
    <property type="evidence" value="ECO:0007669"/>
    <property type="project" value="TreeGrafter"/>
</dbReference>
<reference evidence="1 2" key="1">
    <citation type="submission" date="2015-10" db="EMBL/GenBank/DDBJ databases">
        <title>Full genome of DAOMC 229536 Phialocephala scopiformis, a fungal endophyte of spruce producing the potent anti-insectan compound rugulosin.</title>
        <authorList>
            <consortium name="DOE Joint Genome Institute"/>
            <person name="Walker A.K."/>
            <person name="Frasz S.L."/>
            <person name="Seifert K.A."/>
            <person name="Miller J.D."/>
            <person name="Mondo S.J."/>
            <person name="Labutti K."/>
            <person name="Lipzen A."/>
            <person name="Dockter R."/>
            <person name="Kennedy M."/>
            <person name="Grigoriev I.V."/>
            <person name="Spatafora J.W."/>
        </authorList>
    </citation>
    <scope>NUCLEOTIDE SEQUENCE [LARGE SCALE GENOMIC DNA]</scope>
    <source>
        <strain evidence="1 2">CBS 120377</strain>
    </source>
</reference>
<dbReference type="OrthoDB" id="413520at2759"/>
<dbReference type="GO" id="GO:0008757">
    <property type="term" value="F:S-adenosylmethionine-dependent methyltransferase activity"/>
    <property type="evidence" value="ECO:0007669"/>
    <property type="project" value="UniProtKB-ARBA"/>
</dbReference>
<dbReference type="Proteomes" id="UP000070700">
    <property type="component" value="Unassembled WGS sequence"/>
</dbReference>
<dbReference type="Gene3D" id="3.40.50.150">
    <property type="entry name" value="Vaccinia Virus protein VP39"/>
    <property type="match status" value="1"/>
</dbReference>
<accession>A0A194XKL3</accession>
<proteinExistence type="predicted"/>
<dbReference type="EMBL" id="KQ947409">
    <property type="protein sequence ID" value="KUJ20698.1"/>
    <property type="molecule type" value="Genomic_DNA"/>
</dbReference>
<name>A0A194XKL3_MOLSC</name>
<dbReference type="InterPro" id="IPR029063">
    <property type="entry name" value="SAM-dependent_MTases_sf"/>
</dbReference>
<dbReference type="KEGG" id="psco:LY89DRAFT_771671"/>
<evidence type="ECO:0000313" key="1">
    <source>
        <dbReference type="EMBL" id="KUJ20698.1"/>
    </source>
</evidence>
<evidence type="ECO:0000313" key="2">
    <source>
        <dbReference type="Proteomes" id="UP000070700"/>
    </source>
</evidence>
<dbReference type="SUPFAM" id="SSF53335">
    <property type="entry name" value="S-adenosyl-L-methionine-dependent methyltransferases"/>
    <property type="match status" value="1"/>
</dbReference>
<gene>
    <name evidence="1" type="ORF">LY89DRAFT_771671</name>
</gene>
<organism evidence="1 2">
    <name type="scientific">Mollisia scopiformis</name>
    <name type="common">Conifer needle endophyte fungus</name>
    <name type="synonym">Phialocephala scopiformis</name>
    <dbReference type="NCBI Taxonomy" id="149040"/>
    <lineage>
        <taxon>Eukaryota</taxon>
        <taxon>Fungi</taxon>
        <taxon>Dikarya</taxon>
        <taxon>Ascomycota</taxon>
        <taxon>Pezizomycotina</taxon>
        <taxon>Leotiomycetes</taxon>
        <taxon>Helotiales</taxon>
        <taxon>Mollisiaceae</taxon>
        <taxon>Mollisia</taxon>
    </lineage>
</organism>
<dbReference type="PANTHER" id="PTHR14614:SF132">
    <property type="entry name" value="PROTEIN-LYSINE METHYLTRANSFERASE C42C1.13"/>
    <property type="match status" value="1"/>
</dbReference>
<dbReference type="Pfam" id="PF10294">
    <property type="entry name" value="Methyltransf_16"/>
    <property type="match status" value="1"/>
</dbReference>
<keyword evidence="2" id="KW-1185">Reference proteome</keyword>
<dbReference type="InParanoid" id="A0A194XKL3"/>